<dbReference type="AlphaFoldDB" id="U5EPB1"/>
<keyword evidence="4" id="KW-0496">Mitochondrion</keyword>
<dbReference type="GO" id="GO:0003735">
    <property type="term" value="F:structural constituent of ribosome"/>
    <property type="evidence" value="ECO:0007669"/>
    <property type="project" value="InterPro"/>
</dbReference>
<dbReference type="GO" id="GO:0005840">
    <property type="term" value="C:ribosome"/>
    <property type="evidence" value="ECO:0007669"/>
    <property type="project" value="UniProtKB-KW"/>
</dbReference>
<dbReference type="GO" id="GO:1990904">
    <property type="term" value="C:ribonucleoprotein complex"/>
    <property type="evidence" value="ECO:0007669"/>
    <property type="project" value="UniProtKB-KW"/>
</dbReference>
<protein>
    <recommendedName>
        <fullName evidence="7">Large ribosomal subunit protein mL37</fullName>
    </recommendedName>
    <alternativeName>
        <fullName evidence="8">39S ribosomal protein L37, mitochondrial</fullName>
    </alternativeName>
</protein>
<evidence type="ECO:0000256" key="2">
    <source>
        <dbReference type="ARBA" id="ARBA00022946"/>
    </source>
</evidence>
<dbReference type="GO" id="GO:0005739">
    <property type="term" value="C:mitochondrion"/>
    <property type="evidence" value="ECO:0007669"/>
    <property type="project" value="UniProtKB-SubCell"/>
</dbReference>
<keyword evidence="2" id="KW-0809">Transit peptide</keyword>
<keyword evidence="5" id="KW-0687">Ribonucleoprotein</keyword>
<proteinExistence type="evidence at transcript level"/>
<dbReference type="Pfam" id="PF07147">
    <property type="entry name" value="PDCD9"/>
    <property type="match status" value="1"/>
</dbReference>
<dbReference type="PANTHER" id="PTHR15889:SF2">
    <property type="entry name" value="LARGE RIBOSOMAL SUBUNIT PROTEIN ML37"/>
    <property type="match status" value="1"/>
</dbReference>
<evidence type="ECO:0000256" key="8">
    <source>
        <dbReference type="ARBA" id="ARBA00041617"/>
    </source>
</evidence>
<comment type="similarity">
    <text evidence="6">Belongs to the mitochondrion-specific ribosomal protein mL37 family.</text>
</comment>
<evidence type="ECO:0000256" key="7">
    <source>
        <dbReference type="ARBA" id="ARBA00039442"/>
    </source>
</evidence>
<accession>U5EPB1</accession>
<evidence type="ECO:0000256" key="6">
    <source>
        <dbReference type="ARBA" id="ARBA00037985"/>
    </source>
</evidence>
<dbReference type="InterPro" id="IPR052482">
    <property type="entry name" value="mtLSU_mL37"/>
</dbReference>
<dbReference type="GO" id="GO:0006412">
    <property type="term" value="P:translation"/>
    <property type="evidence" value="ECO:0007669"/>
    <property type="project" value="InterPro"/>
</dbReference>
<dbReference type="InterPro" id="IPR010793">
    <property type="entry name" value="Ribosomal_mL37/mL65"/>
</dbReference>
<name>U5EPB1_9DIPT</name>
<evidence type="ECO:0000256" key="4">
    <source>
        <dbReference type="ARBA" id="ARBA00023128"/>
    </source>
</evidence>
<dbReference type="PANTHER" id="PTHR15889">
    <property type="entry name" value="MITOCHONDRIAL RIBOSOMAL PROTEIN L37"/>
    <property type="match status" value="1"/>
</dbReference>
<dbReference type="EMBL" id="GANO01003754">
    <property type="protein sequence ID" value="JAB56117.1"/>
    <property type="molecule type" value="mRNA"/>
</dbReference>
<evidence type="ECO:0000256" key="3">
    <source>
        <dbReference type="ARBA" id="ARBA00022980"/>
    </source>
</evidence>
<sequence length="413" mass="48058">MRLTQQLYRQHIGRMFKKHWVVQGQRTPIISKAFEHLKSKNIEIIDANEEFSRIKFPRIDIDFNSLGQVEPAVKFDSTHPNWHEKQCHLFGDSNVLVEGTRQTQVLTNTIAFNELPAHIEQQIEEADIPVDLDKSMRKSVLASFVFDTEQVKLEIVKDPLRPAWNFPRTYGISKDRRNRLIISRLINHCERLVSRSILNERKIIQNAFFVLPLVKDENLIQLELHADTFMTSSRPLKPVTEDRMKDSLLPNIFPLKDTITIPMQNIYEIRDIYPIKSGIKFSNPHTIFLHFGTDTVKNLHETPITDEQFEGRSLIKAFTVAATKARQQFGPNIKDLPEPIVVQSIQTTGKSFHFGIFQLNTLDLTSESGVKNVWFHKKQMNLFTECEYQVAKPVLNGYNKNVLRHFYVFYKNS</sequence>
<comment type="subcellular location">
    <subcellularLocation>
        <location evidence="1">Mitochondrion</location>
    </subcellularLocation>
</comment>
<keyword evidence="3 9" id="KW-0689">Ribosomal protein</keyword>
<evidence type="ECO:0000256" key="1">
    <source>
        <dbReference type="ARBA" id="ARBA00004173"/>
    </source>
</evidence>
<evidence type="ECO:0000313" key="9">
    <source>
        <dbReference type="EMBL" id="JAB56117.1"/>
    </source>
</evidence>
<reference evidence="9" key="1">
    <citation type="journal article" date="2014" name="Insect Biochem. Mol. Biol.">
        <title>An insight into the sialome of the frog biting fly, Corethrella appendiculata.</title>
        <authorList>
            <person name="Ribeiro J.M.C."/>
            <person name="Chagas A.C."/>
            <person name="Pham V.M."/>
            <person name="Lounibos L.P."/>
            <person name="Calvo E."/>
        </authorList>
    </citation>
    <scope>NUCLEOTIDE SEQUENCE</scope>
    <source>
        <tissue evidence="9">Salivary glands</tissue>
    </source>
</reference>
<organism evidence="9">
    <name type="scientific">Corethrella appendiculata</name>
    <dbReference type="NCBI Taxonomy" id="1370023"/>
    <lineage>
        <taxon>Eukaryota</taxon>
        <taxon>Metazoa</taxon>
        <taxon>Ecdysozoa</taxon>
        <taxon>Arthropoda</taxon>
        <taxon>Hexapoda</taxon>
        <taxon>Insecta</taxon>
        <taxon>Pterygota</taxon>
        <taxon>Neoptera</taxon>
        <taxon>Endopterygota</taxon>
        <taxon>Diptera</taxon>
        <taxon>Nematocera</taxon>
        <taxon>Culicoidea</taxon>
        <taxon>Chaoboridae</taxon>
        <taxon>Corethrella</taxon>
    </lineage>
</organism>
<evidence type="ECO:0000256" key="5">
    <source>
        <dbReference type="ARBA" id="ARBA00023274"/>
    </source>
</evidence>